<dbReference type="Proteomes" id="UP000663838">
    <property type="component" value="Unassembled WGS sequence"/>
</dbReference>
<dbReference type="InterPro" id="IPR002035">
    <property type="entry name" value="VWF_A"/>
</dbReference>
<proteinExistence type="predicted"/>
<organism evidence="3 4">
    <name type="scientific">Rotaria socialis</name>
    <dbReference type="NCBI Taxonomy" id="392032"/>
    <lineage>
        <taxon>Eukaryota</taxon>
        <taxon>Metazoa</taxon>
        <taxon>Spiralia</taxon>
        <taxon>Gnathifera</taxon>
        <taxon>Rotifera</taxon>
        <taxon>Eurotatoria</taxon>
        <taxon>Bdelloidea</taxon>
        <taxon>Philodinida</taxon>
        <taxon>Philodinidae</taxon>
        <taxon>Rotaria</taxon>
    </lineage>
</organism>
<dbReference type="InterPro" id="IPR036465">
    <property type="entry name" value="vWFA_dom_sf"/>
</dbReference>
<dbReference type="Proteomes" id="UP000663865">
    <property type="component" value="Unassembled WGS sequence"/>
</dbReference>
<dbReference type="CDD" id="cd00198">
    <property type="entry name" value="vWFA"/>
    <property type="match status" value="1"/>
</dbReference>
<accession>A0A821MLN0</accession>
<comment type="caution">
    <text evidence="3">The sequence shown here is derived from an EMBL/GenBank/DDBJ whole genome shotgun (WGS) entry which is preliminary data.</text>
</comment>
<dbReference type="Pfam" id="PF13519">
    <property type="entry name" value="VWA_2"/>
    <property type="match status" value="1"/>
</dbReference>
<gene>
    <name evidence="2" type="ORF">KIK155_LOCUS28464</name>
    <name evidence="3" type="ORF">TOA249_LOCUS21533</name>
</gene>
<dbReference type="PROSITE" id="PS50234">
    <property type="entry name" value="VWFA"/>
    <property type="match status" value="1"/>
</dbReference>
<evidence type="ECO:0000313" key="3">
    <source>
        <dbReference type="EMBL" id="CAF4770054.1"/>
    </source>
</evidence>
<name>A0A821MLN0_9BILA</name>
<evidence type="ECO:0000313" key="4">
    <source>
        <dbReference type="Proteomes" id="UP000663838"/>
    </source>
</evidence>
<feature type="domain" description="VWFA" evidence="1">
    <location>
        <begin position="13"/>
        <end position="199"/>
    </location>
</feature>
<protein>
    <recommendedName>
        <fullName evidence="1">VWFA domain-containing protein</fullName>
    </recommendedName>
</protein>
<sequence>MAPNSSQIECFELFMVDISTSMKKHDGFWNFFGKTRFELAKQILNGVLKDRKQSKTINVALLVYDTSSAKRFDFCHITNKEIQYVNELKPAGPTTATYDAYKESIDYLKKDASQSAQERRIIIITDGGDNNSNPENVSKYANIQISLEKRNFMLRTILLQTSTNSNGSKQLAHELGWEYKQIRKDNVDLVTKSYLIDYPSEYTGMNRSEREKTKNFQATMERAPIPPQTAPILHEHTSSKTTNIGKILLTETILE</sequence>
<evidence type="ECO:0000259" key="1">
    <source>
        <dbReference type="PROSITE" id="PS50234"/>
    </source>
</evidence>
<dbReference type="SMART" id="SM00327">
    <property type="entry name" value="VWA"/>
    <property type="match status" value="1"/>
</dbReference>
<dbReference type="SUPFAM" id="SSF53300">
    <property type="entry name" value="vWA-like"/>
    <property type="match status" value="1"/>
</dbReference>
<dbReference type="EMBL" id="CAJNYV010005185">
    <property type="protein sequence ID" value="CAF3729196.1"/>
    <property type="molecule type" value="Genomic_DNA"/>
</dbReference>
<reference evidence="3" key="1">
    <citation type="submission" date="2021-02" db="EMBL/GenBank/DDBJ databases">
        <authorList>
            <person name="Nowell W R."/>
        </authorList>
    </citation>
    <scope>NUCLEOTIDE SEQUENCE</scope>
</reference>
<dbReference type="AlphaFoldDB" id="A0A821MLN0"/>
<dbReference type="Gene3D" id="3.40.50.410">
    <property type="entry name" value="von Willebrand factor, type A domain"/>
    <property type="match status" value="1"/>
</dbReference>
<dbReference type="EMBL" id="CAJOBS010001871">
    <property type="protein sequence ID" value="CAF4770054.1"/>
    <property type="molecule type" value="Genomic_DNA"/>
</dbReference>
<evidence type="ECO:0000313" key="2">
    <source>
        <dbReference type="EMBL" id="CAF3729196.1"/>
    </source>
</evidence>